<name>I1HSI4_BRADI</name>
<evidence type="ECO:0000313" key="5">
    <source>
        <dbReference type="EMBL" id="KQK10181.1"/>
    </source>
</evidence>
<dbReference type="PROSITE" id="PS51375">
    <property type="entry name" value="PPR"/>
    <property type="match status" value="1"/>
</dbReference>
<keyword evidence="2" id="KW-0809">Transit peptide</keyword>
<dbReference type="Pfam" id="PF13041">
    <property type="entry name" value="PPR_2"/>
    <property type="match status" value="1"/>
</dbReference>
<dbReference type="InterPro" id="IPR002885">
    <property type="entry name" value="PPR_rpt"/>
</dbReference>
<keyword evidence="7" id="KW-1185">Reference proteome</keyword>
<dbReference type="EMBL" id="CM000881">
    <property type="protein sequence ID" value="KQK10181.1"/>
    <property type="molecule type" value="Genomic_DNA"/>
</dbReference>
<evidence type="ECO:0008006" key="8">
    <source>
        <dbReference type="Google" id="ProtNLM"/>
    </source>
</evidence>
<dbReference type="RefSeq" id="XP_003564406.1">
    <property type="nucleotide sequence ID" value="XM_003564358.4"/>
</dbReference>
<dbReference type="GeneID" id="100837361"/>
<dbReference type="InterPro" id="IPR011990">
    <property type="entry name" value="TPR-like_helical_dom_sf"/>
</dbReference>
<dbReference type="PANTHER" id="PTHR47926">
    <property type="entry name" value="PENTATRICOPEPTIDE REPEAT-CONTAINING PROTEIN"/>
    <property type="match status" value="1"/>
</dbReference>
<dbReference type="NCBIfam" id="TIGR00756">
    <property type="entry name" value="PPR"/>
    <property type="match status" value="3"/>
</dbReference>
<dbReference type="InterPro" id="IPR046960">
    <property type="entry name" value="PPR_At4g14850-like_plant"/>
</dbReference>
<dbReference type="Gene3D" id="1.25.40.10">
    <property type="entry name" value="Tetratricopeptide repeat domain"/>
    <property type="match status" value="2"/>
</dbReference>
<keyword evidence="1" id="KW-0677">Repeat</keyword>
<evidence type="ECO:0000256" key="1">
    <source>
        <dbReference type="ARBA" id="ARBA00022737"/>
    </source>
</evidence>
<dbReference type="FunFam" id="1.25.40.10:FF:000790">
    <property type="entry name" value="Pentatricopeptide repeat-containing protein"/>
    <property type="match status" value="1"/>
</dbReference>
<dbReference type="eggNOG" id="KOG4197">
    <property type="taxonomic scope" value="Eukaryota"/>
</dbReference>
<dbReference type="KEGG" id="bdi:100837361"/>
<evidence type="ECO:0000256" key="4">
    <source>
        <dbReference type="SAM" id="MobiDB-lite"/>
    </source>
</evidence>
<dbReference type="HOGENOM" id="CLU_002706_0_6_1"/>
<dbReference type="Pfam" id="PF20431">
    <property type="entry name" value="E_motif"/>
    <property type="match status" value="1"/>
</dbReference>
<dbReference type="InterPro" id="IPR046848">
    <property type="entry name" value="E_motif"/>
</dbReference>
<dbReference type="OrthoDB" id="185373at2759"/>
<reference evidence="5 6" key="1">
    <citation type="journal article" date="2010" name="Nature">
        <title>Genome sequencing and analysis of the model grass Brachypodium distachyon.</title>
        <authorList>
            <consortium name="International Brachypodium Initiative"/>
        </authorList>
    </citation>
    <scope>NUCLEOTIDE SEQUENCE [LARGE SCALE GENOMIC DNA]</scope>
    <source>
        <strain evidence="5 6">Bd21</strain>
    </source>
</reference>
<reference evidence="5" key="2">
    <citation type="submission" date="2017-06" db="EMBL/GenBank/DDBJ databases">
        <title>WGS assembly of Brachypodium distachyon.</title>
        <authorList>
            <consortium name="The International Brachypodium Initiative"/>
            <person name="Lucas S."/>
            <person name="Harmon-Smith M."/>
            <person name="Lail K."/>
            <person name="Tice H."/>
            <person name="Grimwood J."/>
            <person name="Bruce D."/>
            <person name="Barry K."/>
            <person name="Shu S."/>
            <person name="Lindquist E."/>
            <person name="Wang M."/>
            <person name="Pitluck S."/>
            <person name="Vogel J.P."/>
            <person name="Garvin D.F."/>
            <person name="Mockler T.C."/>
            <person name="Schmutz J."/>
            <person name="Rokhsar D."/>
            <person name="Bevan M.W."/>
        </authorList>
    </citation>
    <scope>NUCLEOTIDE SEQUENCE</scope>
    <source>
        <strain evidence="5">Bd21</strain>
    </source>
</reference>
<dbReference type="Pfam" id="PF01535">
    <property type="entry name" value="PPR"/>
    <property type="match status" value="3"/>
</dbReference>
<dbReference type="FunFam" id="1.25.40.10:FF:001430">
    <property type="entry name" value="Os01g0800400 protein"/>
    <property type="match status" value="1"/>
</dbReference>
<evidence type="ECO:0000313" key="6">
    <source>
        <dbReference type="EnsemblPlants" id="KQK10181"/>
    </source>
</evidence>
<organism evidence="5">
    <name type="scientific">Brachypodium distachyon</name>
    <name type="common">Purple false brome</name>
    <name type="synonym">Trachynia distachya</name>
    <dbReference type="NCBI Taxonomy" id="15368"/>
    <lineage>
        <taxon>Eukaryota</taxon>
        <taxon>Viridiplantae</taxon>
        <taxon>Streptophyta</taxon>
        <taxon>Embryophyta</taxon>
        <taxon>Tracheophyta</taxon>
        <taxon>Spermatophyta</taxon>
        <taxon>Magnoliopsida</taxon>
        <taxon>Liliopsida</taxon>
        <taxon>Poales</taxon>
        <taxon>Poaceae</taxon>
        <taxon>BOP clade</taxon>
        <taxon>Pooideae</taxon>
        <taxon>Stipodae</taxon>
        <taxon>Brachypodieae</taxon>
        <taxon>Brachypodium</taxon>
    </lineage>
</organism>
<evidence type="ECO:0000313" key="7">
    <source>
        <dbReference type="Proteomes" id="UP000008810"/>
    </source>
</evidence>
<gene>
    <name evidence="6" type="primary">LOC100837361</name>
    <name evidence="5" type="ORF">BRADI_2g52500v3</name>
</gene>
<protein>
    <recommendedName>
        <fullName evidence="8">Pentacotripeptide-repeat region of PRORP domain-containing protein</fullName>
    </recommendedName>
</protein>
<accession>I1HSI4</accession>
<evidence type="ECO:0000256" key="2">
    <source>
        <dbReference type="ARBA" id="ARBA00022946"/>
    </source>
</evidence>
<dbReference type="PANTHER" id="PTHR47926:SF452">
    <property type="entry name" value="PENTATRICOPEPTIDE REPEAT-CONTAINING PROTEIN"/>
    <property type="match status" value="1"/>
</dbReference>
<reference evidence="6" key="3">
    <citation type="submission" date="2018-08" db="UniProtKB">
        <authorList>
            <consortium name="EnsemblPlants"/>
        </authorList>
    </citation>
    <scope>IDENTIFICATION</scope>
    <source>
        <strain evidence="6">cv. Bd21</strain>
    </source>
</reference>
<dbReference type="Gramene" id="KQK10181">
    <property type="protein sequence ID" value="KQK10181"/>
    <property type="gene ID" value="BRADI_2g52500v3"/>
</dbReference>
<evidence type="ECO:0000256" key="3">
    <source>
        <dbReference type="PROSITE-ProRule" id="PRU00708"/>
    </source>
</evidence>
<dbReference type="AlphaFoldDB" id="I1HSI4"/>
<dbReference type="GO" id="GO:0009451">
    <property type="term" value="P:RNA modification"/>
    <property type="evidence" value="ECO:0000318"/>
    <property type="project" value="GO_Central"/>
</dbReference>
<sequence length="440" mass="48625">MPLPQHLAAGELLDALRGAACPSSALHLYSLLRIRLRPTDPSSFAWRAALLALKPLSAASCLPLLSHFHAHLLRSNLLAYPHVASSLLHSYSLLSPSVAHHMFDQIPPATCNLVVVNVMLASVCRSSDLASARLFFDGIPDKDVVSWSTMLGCYFSHGRLADGLAFFRAMTFTTQLAADYVSLVTVLTGCASAGLLPPFCRSVHGYAVRRCVPANRHLGTSLIDCYGKAGRLDYASRVFARVPSRSVMHWTAMICGMAMHLRSDEAIRLFEKMRWQGVQPNKMTFTAVLSACGHAGLVDQGRKFFKLMFEKYDLEPTIHHYGCMVDIFAKAGQLEDAYDVIKTMRVEPNIIIWTSLLAACKRFKNFDIAVEGLEKVLAMEISDENGGVYTLISDLYAMGGRWDDVMKVRRLMEEHNVRKKRGSSSIKAGEPRGLTVSKVS</sequence>
<dbReference type="STRING" id="15368.I1HSI4"/>
<feature type="region of interest" description="Disordered" evidence="4">
    <location>
        <begin position="419"/>
        <end position="440"/>
    </location>
</feature>
<feature type="repeat" description="PPR" evidence="3">
    <location>
        <begin position="246"/>
        <end position="280"/>
    </location>
</feature>
<dbReference type="EnsemblPlants" id="KQK10181">
    <property type="protein sequence ID" value="KQK10181"/>
    <property type="gene ID" value="BRADI_2g52500v3"/>
</dbReference>
<dbReference type="OMA" id="FNSHVYV"/>
<dbReference type="Proteomes" id="UP000008810">
    <property type="component" value="Chromosome 2"/>
</dbReference>
<dbReference type="GO" id="GO:0003723">
    <property type="term" value="F:RNA binding"/>
    <property type="evidence" value="ECO:0007669"/>
    <property type="project" value="InterPro"/>
</dbReference>
<proteinExistence type="predicted"/>